<sequence>MKPIFVDRSGHRRRLVRVAGAAAALALTLASALLVAGFTGAGAGRLPLLPEPAGGRAGDATKSPRPEVAPAPTTPRPSPRPDDRTTPGTPPTTSSVAPITTTAVAKPGRSSHRRVPTHTPGNKPSKPG</sequence>
<gene>
    <name evidence="2" type="ORF">Pflav_032630</name>
</gene>
<dbReference type="KEGG" id="pfla:Pflav_032630"/>
<proteinExistence type="predicted"/>
<evidence type="ECO:0000313" key="2">
    <source>
        <dbReference type="EMBL" id="BCB76853.1"/>
    </source>
</evidence>
<dbReference type="EMBL" id="AP022870">
    <property type="protein sequence ID" value="BCB76853.1"/>
    <property type="molecule type" value="Genomic_DNA"/>
</dbReference>
<evidence type="ECO:0000313" key="3">
    <source>
        <dbReference type="Proteomes" id="UP000502508"/>
    </source>
</evidence>
<dbReference type="RefSeq" id="WP_173036801.1">
    <property type="nucleotide sequence ID" value="NZ_AP022870.1"/>
</dbReference>
<feature type="region of interest" description="Disordered" evidence="1">
    <location>
        <begin position="42"/>
        <end position="128"/>
    </location>
</feature>
<dbReference type="AlphaFoldDB" id="A0A6F8XSP9"/>
<organism evidence="2 3">
    <name type="scientific">Phytohabitans flavus</name>
    <dbReference type="NCBI Taxonomy" id="1076124"/>
    <lineage>
        <taxon>Bacteria</taxon>
        <taxon>Bacillati</taxon>
        <taxon>Actinomycetota</taxon>
        <taxon>Actinomycetes</taxon>
        <taxon>Micromonosporales</taxon>
        <taxon>Micromonosporaceae</taxon>
    </lineage>
</organism>
<keyword evidence="3" id="KW-1185">Reference proteome</keyword>
<protein>
    <submittedName>
        <fullName evidence="2">Uncharacterized protein</fullName>
    </submittedName>
</protein>
<reference evidence="2 3" key="2">
    <citation type="submission" date="2020-03" db="EMBL/GenBank/DDBJ databases">
        <authorList>
            <person name="Ichikawa N."/>
            <person name="Kimura A."/>
            <person name="Kitahashi Y."/>
            <person name="Uohara A."/>
        </authorList>
    </citation>
    <scope>NUCLEOTIDE SEQUENCE [LARGE SCALE GENOMIC DNA]</scope>
    <source>
        <strain evidence="2 3">NBRC 107702</strain>
    </source>
</reference>
<name>A0A6F8XSP9_9ACTN</name>
<reference evidence="2 3" key="1">
    <citation type="submission" date="2020-03" db="EMBL/GenBank/DDBJ databases">
        <title>Whole genome shotgun sequence of Phytohabitans flavus NBRC 107702.</title>
        <authorList>
            <person name="Komaki H."/>
            <person name="Tamura T."/>
        </authorList>
    </citation>
    <scope>NUCLEOTIDE SEQUENCE [LARGE SCALE GENOMIC DNA]</scope>
    <source>
        <strain evidence="2 3">NBRC 107702</strain>
    </source>
</reference>
<dbReference type="Proteomes" id="UP000502508">
    <property type="component" value="Chromosome"/>
</dbReference>
<evidence type="ECO:0000256" key="1">
    <source>
        <dbReference type="SAM" id="MobiDB-lite"/>
    </source>
</evidence>
<accession>A0A6F8XSP9</accession>
<feature type="compositionally biased region" description="Pro residues" evidence="1">
    <location>
        <begin position="67"/>
        <end position="78"/>
    </location>
</feature>